<dbReference type="Gene3D" id="3.40.50.1110">
    <property type="entry name" value="SGNH hydrolase"/>
    <property type="match status" value="1"/>
</dbReference>
<dbReference type="GO" id="GO:0016787">
    <property type="term" value="F:hydrolase activity"/>
    <property type="evidence" value="ECO:0007669"/>
    <property type="project" value="UniProtKB-KW"/>
</dbReference>
<organism evidence="3 4">
    <name type="scientific">Williamsia phyllosphaerae</name>
    <dbReference type="NCBI Taxonomy" id="885042"/>
    <lineage>
        <taxon>Bacteria</taxon>
        <taxon>Bacillati</taxon>
        <taxon>Actinomycetota</taxon>
        <taxon>Actinomycetes</taxon>
        <taxon>Mycobacteriales</taxon>
        <taxon>Nocardiaceae</taxon>
        <taxon>Williamsia</taxon>
    </lineage>
</organism>
<feature type="chain" id="PRO_5046854694" evidence="1">
    <location>
        <begin position="37"/>
        <end position="298"/>
    </location>
</feature>
<accession>A0ABQ1V3X5</accession>
<evidence type="ECO:0000313" key="4">
    <source>
        <dbReference type="Proteomes" id="UP000632454"/>
    </source>
</evidence>
<evidence type="ECO:0000313" key="3">
    <source>
        <dbReference type="EMBL" id="GGF34985.1"/>
    </source>
</evidence>
<dbReference type="InterPro" id="IPR013830">
    <property type="entry name" value="SGNH_hydro"/>
</dbReference>
<dbReference type="EMBL" id="BMCS01000002">
    <property type="protein sequence ID" value="GGF34985.1"/>
    <property type="molecule type" value="Genomic_DNA"/>
</dbReference>
<feature type="domain" description="SGNH hydrolase-type esterase" evidence="2">
    <location>
        <begin position="47"/>
        <end position="286"/>
    </location>
</feature>
<feature type="signal peptide" evidence="1">
    <location>
        <begin position="1"/>
        <end position="36"/>
    </location>
</feature>
<dbReference type="SUPFAM" id="SSF52266">
    <property type="entry name" value="SGNH hydrolase"/>
    <property type="match status" value="1"/>
</dbReference>
<reference evidence="4" key="1">
    <citation type="journal article" date="2019" name="Int. J. Syst. Evol. Microbiol.">
        <title>The Global Catalogue of Microorganisms (GCM) 10K type strain sequencing project: providing services to taxonomists for standard genome sequencing and annotation.</title>
        <authorList>
            <consortium name="The Broad Institute Genomics Platform"/>
            <consortium name="The Broad Institute Genome Sequencing Center for Infectious Disease"/>
            <person name="Wu L."/>
            <person name="Ma J."/>
        </authorList>
    </citation>
    <scope>NUCLEOTIDE SEQUENCE [LARGE SCALE GENOMIC DNA]</scope>
    <source>
        <strain evidence="4">CCM 7855</strain>
    </source>
</reference>
<keyword evidence="3" id="KW-0378">Hydrolase</keyword>
<comment type="caution">
    <text evidence="3">The sequence shown here is derived from an EMBL/GenBank/DDBJ whole genome shotgun (WGS) entry which is preliminary data.</text>
</comment>
<dbReference type="CDD" id="cd01823">
    <property type="entry name" value="SEST_like"/>
    <property type="match status" value="1"/>
</dbReference>
<dbReference type="InterPro" id="IPR036514">
    <property type="entry name" value="SGNH_hydro_sf"/>
</dbReference>
<dbReference type="RefSeq" id="WP_188491063.1">
    <property type="nucleotide sequence ID" value="NZ_BMCS01000002.1"/>
</dbReference>
<dbReference type="PANTHER" id="PTHR37981:SF1">
    <property type="entry name" value="SGNH HYDROLASE-TYPE ESTERASE DOMAIN-CONTAINING PROTEIN"/>
    <property type="match status" value="1"/>
</dbReference>
<dbReference type="PANTHER" id="PTHR37981">
    <property type="entry name" value="LIPASE 2"/>
    <property type="match status" value="1"/>
</dbReference>
<sequence>MRWWRPRAHAPFHRVGAFVVIAASAIAMGATGPASAAQGDPPIHYVALGDSRAAGPTVGSQFADEGCGRTSNGYPSLIAAALAPASFTDVACGGATTADVVDRDQITNPPVRKRVPVQSSALRPDTTLVTLSIGGNDLRWRGLLTPCFGTPTSGDRFCRDDPTIRSTMESRFVTLASATDRVLQVIRQRSPIARIVVVGHGGYFGLQGCSPDARLSAGDATFVRSFFDRFDNVLAGSALRNNATYVDVAAAAEGHDACATAGERWFTGSVRRAQTPPNHPTPAGSAAMARLVLAALGA</sequence>
<keyword evidence="1" id="KW-0732">Signal</keyword>
<gene>
    <name evidence="3" type="ORF">GCM10007298_33540</name>
</gene>
<evidence type="ECO:0000256" key="1">
    <source>
        <dbReference type="SAM" id="SignalP"/>
    </source>
</evidence>
<dbReference type="Pfam" id="PF13472">
    <property type="entry name" value="Lipase_GDSL_2"/>
    <property type="match status" value="1"/>
</dbReference>
<keyword evidence="4" id="KW-1185">Reference proteome</keyword>
<dbReference type="Proteomes" id="UP000632454">
    <property type="component" value="Unassembled WGS sequence"/>
</dbReference>
<dbReference type="InterPro" id="IPR037460">
    <property type="entry name" value="SEST-like"/>
</dbReference>
<proteinExistence type="predicted"/>
<name>A0ABQ1V3X5_9NOCA</name>
<protein>
    <submittedName>
        <fullName evidence="3">Hydrolase</fullName>
    </submittedName>
</protein>
<evidence type="ECO:0000259" key="2">
    <source>
        <dbReference type="Pfam" id="PF13472"/>
    </source>
</evidence>